<evidence type="ECO:0000313" key="3">
    <source>
        <dbReference type="Proteomes" id="UP001500888"/>
    </source>
</evidence>
<dbReference type="Proteomes" id="UP001500888">
    <property type="component" value="Unassembled WGS sequence"/>
</dbReference>
<dbReference type="RefSeq" id="WP_344941047.1">
    <property type="nucleotide sequence ID" value="NZ_BAAAZR010000008.1"/>
</dbReference>
<accession>A0ABP7I9E2</accession>
<evidence type="ECO:0000313" key="2">
    <source>
        <dbReference type="EMBL" id="GAA3812844.1"/>
    </source>
</evidence>
<reference evidence="3" key="1">
    <citation type="journal article" date="2019" name="Int. J. Syst. Evol. Microbiol.">
        <title>The Global Catalogue of Microorganisms (GCM) 10K type strain sequencing project: providing services to taxonomists for standard genome sequencing and annotation.</title>
        <authorList>
            <consortium name="The Broad Institute Genomics Platform"/>
            <consortium name="The Broad Institute Genome Sequencing Center for Infectious Disease"/>
            <person name="Wu L."/>
            <person name="Ma J."/>
        </authorList>
    </citation>
    <scope>NUCLEOTIDE SEQUENCE [LARGE SCALE GENOMIC DNA]</scope>
    <source>
        <strain evidence="3">JCM 16908</strain>
    </source>
</reference>
<name>A0ABP7I9E2_9ACTN</name>
<sequence>MTRYPADRLHEEVAYLAYHFHWAYQEIMRLDHRERQRWVTEVARLNRRLNEQGGDRP</sequence>
<evidence type="ECO:0000259" key="1">
    <source>
        <dbReference type="Pfam" id="PF20546"/>
    </source>
</evidence>
<feature type="domain" description="DUF6760" evidence="1">
    <location>
        <begin position="5"/>
        <end position="52"/>
    </location>
</feature>
<keyword evidence="3" id="KW-1185">Reference proteome</keyword>
<protein>
    <recommendedName>
        <fullName evidence="1">DUF6760 domain-containing protein</fullName>
    </recommendedName>
</protein>
<dbReference type="EMBL" id="BAAAZR010000008">
    <property type="protein sequence ID" value="GAA3812844.1"/>
    <property type="molecule type" value="Genomic_DNA"/>
</dbReference>
<comment type="caution">
    <text evidence="2">The sequence shown here is derived from an EMBL/GenBank/DDBJ whole genome shotgun (WGS) entry which is preliminary data.</text>
</comment>
<proteinExistence type="predicted"/>
<dbReference type="Pfam" id="PF20546">
    <property type="entry name" value="DUF6760"/>
    <property type="match status" value="1"/>
</dbReference>
<dbReference type="InterPro" id="IPR046648">
    <property type="entry name" value="DUF6760"/>
</dbReference>
<organism evidence="2 3">
    <name type="scientific">Sphaerisporangium flaviroseum</name>
    <dbReference type="NCBI Taxonomy" id="509199"/>
    <lineage>
        <taxon>Bacteria</taxon>
        <taxon>Bacillati</taxon>
        <taxon>Actinomycetota</taxon>
        <taxon>Actinomycetes</taxon>
        <taxon>Streptosporangiales</taxon>
        <taxon>Streptosporangiaceae</taxon>
        <taxon>Sphaerisporangium</taxon>
    </lineage>
</organism>
<gene>
    <name evidence="2" type="ORF">GCM10022226_36910</name>
</gene>